<protein>
    <submittedName>
        <fullName evidence="1">Uncharacterized protein</fullName>
    </submittedName>
</protein>
<dbReference type="PATRIC" id="fig|1433289.7.peg.528"/>
<gene>
    <name evidence="1" type="ORF">X841_02655</name>
</gene>
<evidence type="ECO:0000313" key="1">
    <source>
        <dbReference type="EMBL" id="ETW91266.1"/>
    </source>
</evidence>
<organism evidence="1 2">
    <name type="scientific">Streptococcus thermophilus M17PTZA496</name>
    <dbReference type="NCBI Taxonomy" id="1433289"/>
    <lineage>
        <taxon>Bacteria</taxon>
        <taxon>Bacillati</taxon>
        <taxon>Bacillota</taxon>
        <taxon>Bacilli</taxon>
        <taxon>Lactobacillales</taxon>
        <taxon>Streptococcaceae</taxon>
        <taxon>Streptococcus</taxon>
    </lineage>
</organism>
<dbReference type="AlphaFoldDB" id="A0A0E2Q3F9"/>
<dbReference type="HOGENOM" id="CLU_2496689_0_0_9"/>
<comment type="caution">
    <text evidence="1">The sequence shown here is derived from an EMBL/GenBank/DDBJ whole genome shotgun (WGS) entry which is preliminary data.</text>
</comment>
<dbReference type="EMBL" id="AZJT01000018">
    <property type="protein sequence ID" value="ETW91266.1"/>
    <property type="molecule type" value="Genomic_DNA"/>
</dbReference>
<sequence>MTPSFDSNVDLAFAPSAPISLNSPATFGLGSLKAIKNPCHKHDRDEYVSAVPPSFEWQPLTALFIQFDHQQPALTFVRISQYHRFL</sequence>
<name>A0A0E2Q3F9_STRTR</name>
<dbReference type="Proteomes" id="UP000024559">
    <property type="component" value="Chromosome"/>
</dbReference>
<accession>A0A0E2Q3F9</accession>
<evidence type="ECO:0000313" key="2">
    <source>
        <dbReference type="Proteomes" id="UP000024559"/>
    </source>
</evidence>
<reference evidence="2" key="1">
    <citation type="submission" date="2013-12" db="EMBL/GenBank/DDBJ databases">
        <title>Genome sequences of Streptococcus thermophilus strains MTH17CL396 and M17PTZA496 isolated from Fontina cheese in Valle d'Aosta region (Italy).</title>
        <authorList>
            <person name="Treu L."/>
            <person name="Giacomini A."/>
            <person name="Corich V."/>
            <person name="Vendramin V."/>
            <person name="Bovo B."/>
        </authorList>
    </citation>
    <scope>NUCLEOTIDE SEQUENCE [LARGE SCALE GENOMIC DNA]</scope>
    <source>
        <strain evidence="2">M17PTZA496</strain>
    </source>
</reference>
<proteinExistence type="predicted"/>